<feature type="region of interest" description="Disordered" evidence="1">
    <location>
        <begin position="70"/>
        <end position="89"/>
    </location>
</feature>
<dbReference type="EMBL" id="JAWJWE010000038">
    <property type="protein sequence ID" value="KAK6622570.1"/>
    <property type="molecule type" value="Genomic_DNA"/>
</dbReference>
<protein>
    <submittedName>
        <fullName evidence="2">Uncharacterized protein</fullName>
    </submittedName>
</protein>
<name>A0AAN8NMK2_POLSC</name>
<evidence type="ECO:0000313" key="2">
    <source>
        <dbReference type="EMBL" id="KAK6622570.1"/>
    </source>
</evidence>
<dbReference type="AlphaFoldDB" id="A0AAN8NMK2"/>
<dbReference type="Proteomes" id="UP001372834">
    <property type="component" value="Unassembled WGS sequence"/>
</dbReference>
<reference evidence="2 3" key="1">
    <citation type="submission" date="2023-10" db="EMBL/GenBank/DDBJ databases">
        <title>Genomes of two closely related lineages of the louse Polyplax serrata with different host specificities.</title>
        <authorList>
            <person name="Martinu J."/>
            <person name="Tarabai H."/>
            <person name="Stefka J."/>
            <person name="Hypsa V."/>
        </authorList>
    </citation>
    <scope>NUCLEOTIDE SEQUENCE [LARGE SCALE GENOMIC DNA]</scope>
    <source>
        <strain evidence="2">HR10_N</strain>
    </source>
</reference>
<gene>
    <name evidence="2" type="ORF">RUM43_008412</name>
</gene>
<evidence type="ECO:0000313" key="3">
    <source>
        <dbReference type="Proteomes" id="UP001372834"/>
    </source>
</evidence>
<comment type="caution">
    <text evidence="2">The sequence shown here is derived from an EMBL/GenBank/DDBJ whole genome shotgun (WGS) entry which is preliminary data.</text>
</comment>
<accession>A0AAN8NMK2</accession>
<evidence type="ECO:0000256" key="1">
    <source>
        <dbReference type="SAM" id="MobiDB-lite"/>
    </source>
</evidence>
<sequence>MVKEIATTTTVVIRSPKPDLSKPVAVRWYSVRPMPRPKRSKMIISSEWESDNEWINAPEDENRLIPQAAREIEGLTHPRGRPRKGDHLL</sequence>
<proteinExistence type="predicted"/>
<organism evidence="2 3">
    <name type="scientific">Polyplax serrata</name>
    <name type="common">Common mouse louse</name>
    <dbReference type="NCBI Taxonomy" id="468196"/>
    <lineage>
        <taxon>Eukaryota</taxon>
        <taxon>Metazoa</taxon>
        <taxon>Ecdysozoa</taxon>
        <taxon>Arthropoda</taxon>
        <taxon>Hexapoda</taxon>
        <taxon>Insecta</taxon>
        <taxon>Pterygota</taxon>
        <taxon>Neoptera</taxon>
        <taxon>Paraneoptera</taxon>
        <taxon>Psocodea</taxon>
        <taxon>Troctomorpha</taxon>
        <taxon>Phthiraptera</taxon>
        <taxon>Anoplura</taxon>
        <taxon>Polyplacidae</taxon>
        <taxon>Polyplax</taxon>
    </lineage>
</organism>